<dbReference type="SUPFAM" id="SSF161098">
    <property type="entry name" value="MetI-like"/>
    <property type="match status" value="1"/>
</dbReference>
<evidence type="ECO:0000256" key="3">
    <source>
        <dbReference type="ARBA" id="ARBA00007069"/>
    </source>
</evidence>
<proteinExistence type="inferred from homology"/>
<evidence type="ECO:0000256" key="10">
    <source>
        <dbReference type="RuleBase" id="RU363043"/>
    </source>
</evidence>
<dbReference type="InterPro" id="IPR051408">
    <property type="entry name" value="Phosphate_transprt_permease"/>
</dbReference>
<feature type="domain" description="ABC transmembrane type-1" evidence="11">
    <location>
        <begin position="85"/>
        <end position="293"/>
    </location>
</feature>
<feature type="transmembrane region" description="Helical" evidence="10">
    <location>
        <begin position="84"/>
        <end position="110"/>
    </location>
</feature>
<feature type="transmembrane region" description="Helical" evidence="10">
    <location>
        <begin position="203"/>
        <end position="224"/>
    </location>
</feature>
<dbReference type="InterPro" id="IPR000515">
    <property type="entry name" value="MetI-like"/>
</dbReference>
<evidence type="ECO:0000259" key="11">
    <source>
        <dbReference type="PROSITE" id="PS50928"/>
    </source>
</evidence>
<dbReference type="EMBL" id="BSDI01000010">
    <property type="protein sequence ID" value="GLH97437.1"/>
    <property type="molecule type" value="Genomic_DNA"/>
</dbReference>
<evidence type="ECO:0000256" key="7">
    <source>
        <dbReference type="ARBA" id="ARBA00022692"/>
    </source>
</evidence>
<evidence type="ECO:0000256" key="2">
    <source>
        <dbReference type="ARBA" id="ARBA00004651"/>
    </source>
</evidence>
<feature type="transmembrane region" description="Helical" evidence="10">
    <location>
        <begin position="30"/>
        <end position="54"/>
    </location>
</feature>
<comment type="similarity">
    <text evidence="3 10">Belongs to the binding-protein-dependent transport system permease family. CysTW subfamily.</text>
</comment>
<dbReference type="PANTHER" id="PTHR42922:SF1">
    <property type="entry name" value="PHOSPHATE TRANSPORT SYSTEM PERMEASE PROTEIN PSTA"/>
    <property type="match status" value="1"/>
</dbReference>
<evidence type="ECO:0000256" key="8">
    <source>
        <dbReference type="ARBA" id="ARBA00022989"/>
    </source>
</evidence>
<dbReference type="InterPro" id="IPR005672">
    <property type="entry name" value="Phosphate_PstA"/>
</dbReference>
<dbReference type="RefSeq" id="WP_281895315.1">
    <property type="nucleotide sequence ID" value="NZ_BSDI01000010.1"/>
</dbReference>
<dbReference type="PROSITE" id="PS50928">
    <property type="entry name" value="ABC_TM1"/>
    <property type="match status" value="1"/>
</dbReference>
<keyword evidence="7 10" id="KW-0812">Transmembrane</keyword>
<accession>A0ABQ5QU77</accession>
<evidence type="ECO:0000313" key="13">
    <source>
        <dbReference type="Proteomes" id="UP001144280"/>
    </source>
</evidence>
<keyword evidence="13" id="KW-1185">Reference proteome</keyword>
<name>A0ABQ5QU77_9ACTN</name>
<dbReference type="PANTHER" id="PTHR42922">
    <property type="entry name" value="PHOSPHATE TRANSPORT SYSTEM PERMEASE PROTEIN PSTA"/>
    <property type="match status" value="1"/>
</dbReference>
<feature type="transmembrane region" description="Helical" evidence="10">
    <location>
        <begin position="152"/>
        <end position="171"/>
    </location>
</feature>
<sequence>MTTTLERTSRGAPDLTRRALSSRRRITNQVALGAIALALVIAIVPLGLVVYSVISKGGGIMSGEFLTGDISLSVRRAGGGMGPAIIGTLLITGGAALMAVPLGVLGAIYLNEYGKQRPLARLIRMLADIMTGVPSIIMGLFIYTIWVLTFEARSGFAGALALACLMLPVVIRSTEEMLKLVPDELRQASLALGARKWRTTVTVVLPAAISGITSGSLLAIARAAGETAPIIFVVGAVNATNWNLFSGENTALPAQIFSNASQPFQIAQDRAWGAALTLIAIVLIFTIIARFIANRFAIKER</sequence>
<evidence type="ECO:0000256" key="1">
    <source>
        <dbReference type="ARBA" id="ARBA00003510"/>
    </source>
</evidence>
<keyword evidence="8 10" id="KW-1133">Transmembrane helix</keyword>
<comment type="subcellular location">
    <subcellularLocation>
        <location evidence="2 10">Cell membrane</location>
        <topology evidence="2 10">Multi-pass membrane protein</topology>
    </subcellularLocation>
</comment>
<evidence type="ECO:0000256" key="6">
    <source>
        <dbReference type="ARBA" id="ARBA00022592"/>
    </source>
</evidence>
<comment type="caution">
    <text evidence="12">The sequence shown here is derived from an EMBL/GenBank/DDBJ whole genome shotgun (WGS) entry which is preliminary data.</text>
</comment>
<dbReference type="Proteomes" id="UP001144280">
    <property type="component" value="Unassembled WGS sequence"/>
</dbReference>
<feature type="transmembrane region" description="Helical" evidence="10">
    <location>
        <begin position="271"/>
        <end position="293"/>
    </location>
</feature>
<gene>
    <name evidence="12" type="ORF">Pa4123_27120</name>
</gene>
<reference evidence="12" key="1">
    <citation type="submission" date="2022-12" db="EMBL/GenBank/DDBJ databases">
        <title>New Phytohabitans aurantiacus sp. RD004123 nov., an actinomycete isolated from soil.</title>
        <authorList>
            <person name="Triningsih D.W."/>
            <person name="Harunari E."/>
            <person name="Igarashi Y."/>
        </authorList>
    </citation>
    <scope>NUCLEOTIDE SEQUENCE</scope>
    <source>
        <strain evidence="12">RD004123</strain>
    </source>
</reference>
<dbReference type="NCBIfam" id="TIGR00974">
    <property type="entry name" value="3a0107s02c"/>
    <property type="match status" value="1"/>
</dbReference>
<comment type="function">
    <text evidence="1">Part of the binding-protein-dependent transport system for phosphate; probably responsible for the translocation of the substrate across the membrane.</text>
</comment>
<evidence type="ECO:0000313" key="12">
    <source>
        <dbReference type="EMBL" id="GLH97437.1"/>
    </source>
</evidence>
<keyword evidence="5 10" id="KW-1003">Cell membrane</keyword>
<protein>
    <recommendedName>
        <fullName evidence="10">Phosphate transport system permease protein PstA</fullName>
    </recommendedName>
</protein>
<dbReference type="Gene3D" id="1.10.3720.10">
    <property type="entry name" value="MetI-like"/>
    <property type="match status" value="1"/>
</dbReference>
<feature type="transmembrane region" description="Helical" evidence="10">
    <location>
        <begin position="122"/>
        <end position="146"/>
    </location>
</feature>
<dbReference type="InterPro" id="IPR035906">
    <property type="entry name" value="MetI-like_sf"/>
</dbReference>
<keyword evidence="4" id="KW-0813">Transport</keyword>
<evidence type="ECO:0000256" key="9">
    <source>
        <dbReference type="ARBA" id="ARBA00023136"/>
    </source>
</evidence>
<dbReference type="CDD" id="cd06261">
    <property type="entry name" value="TM_PBP2"/>
    <property type="match status" value="1"/>
</dbReference>
<organism evidence="12 13">
    <name type="scientific">Phytohabitans aurantiacus</name>
    <dbReference type="NCBI Taxonomy" id="3016789"/>
    <lineage>
        <taxon>Bacteria</taxon>
        <taxon>Bacillati</taxon>
        <taxon>Actinomycetota</taxon>
        <taxon>Actinomycetes</taxon>
        <taxon>Micromonosporales</taxon>
        <taxon>Micromonosporaceae</taxon>
    </lineage>
</organism>
<keyword evidence="6" id="KW-0592">Phosphate transport</keyword>
<keyword evidence="9 10" id="KW-0472">Membrane</keyword>
<dbReference type="Pfam" id="PF00528">
    <property type="entry name" value="BPD_transp_1"/>
    <property type="match status" value="1"/>
</dbReference>
<evidence type="ECO:0000256" key="5">
    <source>
        <dbReference type="ARBA" id="ARBA00022475"/>
    </source>
</evidence>
<evidence type="ECO:0000256" key="4">
    <source>
        <dbReference type="ARBA" id="ARBA00022448"/>
    </source>
</evidence>